<evidence type="ECO:0000256" key="1">
    <source>
        <dbReference type="SAM" id="MobiDB-lite"/>
    </source>
</evidence>
<proteinExistence type="predicted"/>
<evidence type="ECO:0000313" key="4">
    <source>
        <dbReference type="Proteomes" id="UP000292958"/>
    </source>
</evidence>
<dbReference type="InterPro" id="IPR038636">
    <property type="entry name" value="Wzi_sf"/>
</dbReference>
<feature type="compositionally biased region" description="Pro residues" evidence="1">
    <location>
        <begin position="76"/>
        <end position="86"/>
    </location>
</feature>
<sequence length="642" mass="71664">MPIRTVLLVFSLLAGTLLPTGFAQSTPQTPSAPAPSPTSPAQQIPAMPPYDPDKDRSQPSPQAPAGSVPSQAVPQPGTPPVPPPDAPGHAYPQYDTAVPVRKPKTDALGSAYIPVDSWVYPQMMRLYSMGFVDTAFLGMRPWTRRSVVHMLQKSRLDIMDSNNEEAQETLAKLLREFEDEVPSGNVDRGTIYGLYSAYTRFTGIGGPVLRDSYHLGQTIVNDYGRPYDSGLNNITGFSTLNESGRFSLYLRGEYQHSAAGPGYSYDLASTLAALDRAYPYAPPNRPQDTIPEGPLPAQNQFRLVEASLSFHLLGHEISGGKNDAWLGPGQGGALAWSNNAENIYSFRINRVEPMYIPFVSKLMGPLRYDFFYGSLKGHTMPNSPYTHSEKFSFHPTGNFEFGFSRTIIFGGKGHAPVTLHTFLNGFFHFSDTTQEEKYSREDPGARFSDFNFSYRLPFVRKYATLYVDSISHDDVTPISAPRRAAYRTGIFISQFPGRLKKVDLRIEGVNTDPDVGPSHAGQFNYWEVVQVQGYTNKGIIMGDWMGREAKGGQAWLTYHLSGDEWVQLEYLRKKTPGDFIPLGTTQNQFKISLVKRFGPDVELKSWLQYEGWKAPIYRSGYQQNTAASVQLTWYPKLQHLPR</sequence>
<feature type="chain" id="PRO_5020592750" evidence="2">
    <location>
        <begin position="24"/>
        <end position="642"/>
    </location>
</feature>
<dbReference type="Pfam" id="PF14052">
    <property type="entry name" value="Caps_assemb_Wzi"/>
    <property type="match status" value="1"/>
</dbReference>
<dbReference type="Gene3D" id="2.40.160.130">
    <property type="entry name" value="Capsule assembly protein Wzi"/>
    <property type="match status" value="1"/>
</dbReference>
<accession>A0A4Q7YRW5</accession>
<evidence type="ECO:0000313" key="3">
    <source>
        <dbReference type="EMBL" id="RZU39663.1"/>
    </source>
</evidence>
<keyword evidence="4" id="KW-1185">Reference proteome</keyword>
<protein>
    <submittedName>
        <fullName evidence="3">Capsule assembly protein Wzi</fullName>
    </submittedName>
</protein>
<reference evidence="3 4" key="1">
    <citation type="submission" date="2019-02" db="EMBL/GenBank/DDBJ databases">
        <title>Genomic Encyclopedia of Archaeal and Bacterial Type Strains, Phase II (KMG-II): from individual species to whole genera.</title>
        <authorList>
            <person name="Goeker M."/>
        </authorList>
    </citation>
    <scope>NUCLEOTIDE SEQUENCE [LARGE SCALE GENOMIC DNA]</scope>
    <source>
        <strain evidence="3 4">DSM 18101</strain>
    </source>
</reference>
<feature type="region of interest" description="Disordered" evidence="1">
    <location>
        <begin position="23"/>
        <end position="94"/>
    </location>
</feature>
<evidence type="ECO:0000256" key="2">
    <source>
        <dbReference type="SAM" id="SignalP"/>
    </source>
</evidence>
<dbReference type="RefSeq" id="WP_341273292.1">
    <property type="nucleotide sequence ID" value="NZ_SHKW01000001.1"/>
</dbReference>
<organism evidence="3 4">
    <name type="scientific">Edaphobacter modestus</name>
    <dbReference type="NCBI Taxonomy" id="388466"/>
    <lineage>
        <taxon>Bacteria</taxon>
        <taxon>Pseudomonadati</taxon>
        <taxon>Acidobacteriota</taxon>
        <taxon>Terriglobia</taxon>
        <taxon>Terriglobales</taxon>
        <taxon>Acidobacteriaceae</taxon>
        <taxon>Edaphobacter</taxon>
    </lineage>
</organism>
<keyword evidence="2" id="KW-0732">Signal</keyword>
<feature type="signal peptide" evidence="2">
    <location>
        <begin position="1"/>
        <end position="23"/>
    </location>
</feature>
<dbReference type="EMBL" id="SHKW01000001">
    <property type="protein sequence ID" value="RZU39663.1"/>
    <property type="molecule type" value="Genomic_DNA"/>
</dbReference>
<dbReference type="InterPro" id="IPR026950">
    <property type="entry name" value="Caps_assemb_Wzi"/>
</dbReference>
<dbReference type="AlphaFoldDB" id="A0A4Q7YRW5"/>
<name>A0A4Q7YRW5_9BACT</name>
<comment type="caution">
    <text evidence="3">The sequence shown here is derived from an EMBL/GenBank/DDBJ whole genome shotgun (WGS) entry which is preliminary data.</text>
</comment>
<gene>
    <name evidence="3" type="ORF">BDD14_1052</name>
</gene>
<dbReference type="Proteomes" id="UP000292958">
    <property type="component" value="Unassembled WGS sequence"/>
</dbReference>